<proteinExistence type="predicted"/>
<dbReference type="EMBL" id="SNRW01034143">
    <property type="protein sequence ID" value="KAA6355734.1"/>
    <property type="molecule type" value="Genomic_DNA"/>
</dbReference>
<reference evidence="1 2" key="1">
    <citation type="submission" date="2019-03" db="EMBL/GenBank/DDBJ databases">
        <title>Single cell metagenomics reveals metabolic interactions within the superorganism composed of flagellate Streblomastix strix and complex community of Bacteroidetes bacteria on its surface.</title>
        <authorList>
            <person name="Treitli S.C."/>
            <person name="Kolisko M."/>
            <person name="Husnik F."/>
            <person name="Keeling P."/>
            <person name="Hampl V."/>
        </authorList>
    </citation>
    <scope>NUCLEOTIDE SEQUENCE [LARGE SCALE GENOMIC DNA]</scope>
    <source>
        <strain evidence="1">ST1C</strain>
    </source>
</reference>
<dbReference type="Proteomes" id="UP000324800">
    <property type="component" value="Unassembled WGS sequence"/>
</dbReference>
<gene>
    <name evidence="1" type="ORF">EZS28_048739</name>
</gene>
<organism evidence="1 2">
    <name type="scientific">Streblomastix strix</name>
    <dbReference type="NCBI Taxonomy" id="222440"/>
    <lineage>
        <taxon>Eukaryota</taxon>
        <taxon>Metamonada</taxon>
        <taxon>Preaxostyla</taxon>
        <taxon>Oxymonadida</taxon>
        <taxon>Streblomastigidae</taxon>
        <taxon>Streblomastix</taxon>
    </lineage>
</organism>
<name>A0A5J4TBH9_9EUKA</name>
<dbReference type="AlphaFoldDB" id="A0A5J4TBH9"/>
<sequence length="67" mass="7596">MYFAFSEIDKPDAPSTSEILTAVELKEITDAELEEKVETVSVYARATPADKSRILTFFIFSLKYSLQ</sequence>
<evidence type="ECO:0000313" key="2">
    <source>
        <dbReference type="Proteomes" id="UP000324800"/>
    </source>
</evidence>
<evidence type="ECO:0000313" key="1">
    <source>
        <dbReference type="EMBL" id="KAA6355734.1"/>
    </source>
</evidence>
<accession>A0A5J4TBH9</accession>
<protein>
    <submittedName>
        <fullName evidence="1">Uncharacterized protein</fullName>
    </submittedName>
</protein>
<comment type="caution">
    <text evidence="1">The sequence shown here is derived from an EMBL/GenBank/DDBJ whole genome shotgun (WGS) entry which is preliminary data.</text>
</comment>